<protein>
    <submittedName>
        <fullName evidence="2">Uncharacterized protein</fullName>
    </submittedName>
</protein>
<accession>A0A4U0WWA5</accession>
<name>A0A4U0WWA5_9PEZI</name>
<dbReference type="AlphaFoldDB" id="A0A4U0WWA5"/>
<organism evidence="2 3">
    <name type="scientific">Cryomyces minteri</name>
    <dbReference type="NCBI Taxonomy" id="331657"/>
    <lineage>
        <taxon>Eukaryota</taxon>
        <taxon>Fungi</taxon>
        <taxon>Dikarya</taxon>
        <taxon>Ascomycota</taxon>
        <taxon>Pezizomycotina</taxon>
        <taxon>Dothideomycetes</taxon>
        <taxon>Dothideomycetes incertae sedis</taxon>
        <taxon>Cryomyces</taxon>
    </lineage>
</organism>
<evidence type="ECO:0000313" key="2">
    <source>
        <dbReference type="EMBL" id="TKA66833.1"/>
    </source>
</evidence>
<keyword evidence="3" id="KW-1185">Reference proteome</keyword>
<dbReference type="OrthoDB" id="2257100at2759"/>
<gene>
    <name evidence="2" type="ORF">B0A49_07315</name>
</gene>
<dbReference type="EMBL" id="NAJN01000978">
    <property type="protein sequence ID" value="TKA66833.1"/>
    <property type="molecule type" value="Genomic_DNA"/>
</dbReference>
<comment type="caution">
    <text evidence="2">The sequence shown here is derived from an EMBL/GenBank/DDBJ whole genome shotgun (WGS) entry which is preliminary data.</text>
</comment>
<feature type="coiled-coil region" evidence="1">
    <location>
        <begin position="75"/>
        <end position="109"/>
    </location>
</feature>
<keyword evidence="1" id="KW-0175">Coiled coil</keyword>
<evidence type="ECO:0000313" key="3">
    <source>
        <dbReference type="Proteomes" id="UP000308768"/>
    </source>
</evidence>
<evidence type="ECO:0000256" key="1">
    <source>
        <dbReference type="SAM" id="Coils"/>
    </source>
</evidence>
<reference evidence="2 3" key="1">
    <citation type="submission" date="2017-03" db="EMBL/GenBank/DDBJ databases">
        <title>Genomes of endolithic fungi from Antarctica.</title>
        <authorList>
            <person name="Coleine C."/>
            <person name="Masonjones S."/>
            <person name="Stajich J.E."/>
        </authorList>
    </citation>
    <scope>NUCLEOTIDE SEQUENCE [LARGE SCALE GENOMIC DNA]</scope>
    <source>
        <strain evidence="2 3">CCFEE 5187</strain>
    </source>
</reference>
<dbReference type="Proteomes" id="UP000308768">
    <property type="component" value="Unassembled WGS sequence"/>
</dbReference>
<proteinExistence type="predicted"/>
<sequence>MPGLGYFARHPKSPWCEYVVLPAQHRRQRHALVNPAPAQAAAAVGPCPTDGKYHHGHDNNYDLYAQQLAYCDATIAALKKQQREQERALESLKKQVNVERAENEECRGKVARRQAEIDHLREMLRKGSYQGDRWRY</sequence>